<keyword evidence="1" id="KW-0472">Membrane</keyword>
<evidence type="ECO:0000256" key="1">
    <source>
        <dbReference type="SAM" id="Phobius"/>
    </source>
</evidence>
<gene>
    <name evidence="2" type="ORF">BCR33DRAFT_789886</name>
</gene>
<feature type="transmembrane region" description="Helical" evidence="1">
    <location>
        <begin position="31"/>
        <end position="50"/>
    </location>
</feature>
<proteinExistence type="predicted"/>
<dbReference type="EMBL" id="MCGO01000052">
    <property type="protein sequence ID" value="ORY37010.1"/>
    <property type="molecule type" value="Genomic_DNA"/>
</dbReference>
<comment type="caution">
    <text evidence="2">The sequence shown here is derived from an EMBL/GenBank/DDBJ whole genome shotgun (WGS) entry which is preliminary data.</text>
</comment>
<name>A0A1Y2BQI9_9FUNG</name>
<evidence type="ECO:0000313" key="2">
    <source>
        <dbReference type="EMBL" id="ORY37010.1"/>
    </source>
</evidence>
<keyword evidence="1" id="KW-0812">Transmembrane</keyword>
<feature type="transmembrane region" description="Helical" evidence="1">
    <location>
        <begin position="179"/>
        <end position="201"/>
    </location>
</feature>
<reference evidence="2 3" key="1">
    <citation type="submission" date="2016-07" db="EMBL/GenBank/DDBJ databases">
        <title>Pervasive Adenine N6-methylation of Active Genes in Fungi.</title>
        <authorList>
            <consortium name="DOE Joint Genome Institute"/>
            <person name="Mondo S.J."/>
            <person name="Dannebaum R.O."/>
            <person name="Kuo R.C."/>
            <person name="Labutti K."/>
            <person name="Haridas S."/>
            <person name="Kuo A."/>
            <person name="Salamov A."/>
            <person name="Ahrendt S.R."/>
            <person name="Lipzen A."/>
            <person name="Sullivan W."/>
            <person name="Andreopoulos W.B."/>
            <person name="Clum A."/>
            <person name="Lindquist E."/>
            <person name="Daum C."/>
            <person name="Ramamoorthy G.K."/>
            <person name="Gryganskyi A."/>
            <person name="Culley D."/>
            <person name="Magnuson J.K."/>
            <person name="James T.Y."/>
            <person name="O'Malley M.A."/>
            <person name="Stajich J.E."/>
            <person name="Spatafora J.W."/>
            <person name="Visel A."/>
            <person name="Grigoriev I.V."/>
        </authorList>
    </citation>
    <scope>NUCLEOTIDE SEQUENCE [LARGE SCALE GENOMIC DNA]</scope>
    <source>
        <strain evidence="2 3">JEL800</strain>
    </source>
</reference>
<keyword evidence="1" id="KW-1133">Transmembrane helix</keyword>
<organism evidence="2 3">
    <name type="scientific">Rhizoclosmatium globosum</name>
    <dbReference type="NCBI Taxonomy" id="329046"/>
    <lineage>
        <taxon>Eukaryota</taxon>
        <taxon>Fungi</taxon>
        <taxon>Fungi incertae sedis</taxon>
        <taxon>Chytridiomycota</taxon>
        <taxon>Chytridiomycota incertae sedis</taxon>
        <taxon>Chytridiomycetes</taxon>
        <taxon>Chytridiales</taxon>
        <taxon>Chytriomycetaceae</taxon>
        <taxon>Rhizoclosmatium</taxon>
    </lineage>
</organism>
<keyword evidence="3" id="KW-1185">Reference proteome</keyword>
<accession>A0A1Y2BQI9</accession>
<dbReference type="OrthoDB" id="10643343at2759"/>
<dbReference type="AlphaFoldDB" id="A0A1Y2BQI9"/>
<feature type="transmembrane region" description="Helical" evidence="1">
    <location>
        <begin position="130"/>
        <end position="150"/>
    </location>
</feature>
<sequence>MHTPGIEPGFARPQRAVLTVIREIIFPYEGFNILLAVIGCAAVAVSAQNASGTKTNHTKRTRSTITTVSTAVPTTTTAVTTAYLAPTVASPAPTYAATTPAPVPTSTSKPKLLYSGRSISPTSSSPKTTLLKMQFISLVAIFAAAVSAQYGDVAASATSAAPAASASVYGGDYSAPQTALYSGASSAAIGAAVAVAAVFIVGVGTVISVERCLHCCVLGPTISVTTTTLAGSTMEDGQGQGPVGKDM</sequence>
<protein>
    <submittedName>
        <fullName evidence="2">Uncharacterized protein</fullName>
    </submittedName>
</protein>
<dbReference type="Proteomes" id="UP000193642">
    <property type="component" value="Unassembled WGS sequence"/>
</dbReference>
<evidence type="ECO:0000313" key="3">
    <source>
        <dbReference type="Proteomes" id="UP000193642"/>
    </source>
</evidence>